<name>A0AB37U9E4_9CYAN</name>
<evidence type="ECO:0000313" key="3">
    <source>
        <dbReference type="Proteomes" id="UP000282574"/>
    </source>
</evidence>
<dbReference type="RefSeq" id="WP_106169218.1">
    <property type="nucleotide sequence ID" value="NZ_JAVKZF010000009.1"/>
</dbReference>
<feature type="region of interest" description="Disordered" evidence="1">
    <location>
        <begin position="53"/>
        <end position="79"/>
    </location>
</feature>
<organism evidence="2 3">
    <name type="scientific">Chroococcidiopsis cubana SAG 39.79</name>
    <dbReference type="NCBI Taxonomy" id="388085"/>
    <lineage>
        <taxon>Bacteria</taxon>
        <taxon>Bacillati</taxon>
        <taxon>Cyanobacteriota</taxon>
        <taxon>Cyanophyceae</taxon>
        <taxon>Chroococcidiopsidales</taxon>
        <taxon>Chroococcidiopsidaceae</taxon>
        <taxon>Chroococcidiopsis</taxon>
    </lineage>
</organism>
<proteinExistence type="predicted"/>
<keyword evidence="3" id="KW-1185">Reference proteome</keyword>
<dbReference type="Proteomes" id="UP000282574">
    <property type="component" value="Unassembled WGS sequence"/>
</dbReference>
<accession>A0AB37U9E4</accession>
<comment type="caution">
    <text evidence="2">The sequence shown here is derived from an EMBL/GenBank/DDBJ whole genome shotgun (WGS) entry which is preliminary data.</text>
</comment>
<reference evidence="2 3" key="1">
    <citation type="journal article" date="2019" name="Genome Biol. Evol.">
        <title>Day and night: Metabolic profiles and evolutionary relationships of six axenic non-marine cyanobacteria.</title>
        <authorList>
            <person name="Will S.E."/>
            <person name="Henke P."/>
            <person name="Boedeker C."/>
            <person name="Huang S."/>
            <person name="Brinkmann H."/>
            <person name="Rohde M."/>
            <person name="Jarek M."/>
            <person name="Friedl T."/>
            <person name="Seufert S."/>
            <person name="Schumacher M."/>
            <person name="Overmann J."/>
            <person name="Neumann-Schaal M."/>
            <person name="Petersen J."/>
        </authorList>
    </citation>
    <scope>NUCLEOTIDE SEQUENCE [LARGE SCALE GENOMIC DNA]</scope>
    <source>
        <strain evidence="2 3">SAG 39.79</strain>
    </source>
</reference>
<evidence type="ECO:0000313" key="2">
    <source>
        <dbReference type="EMBL" id="RUT00298.1"/>
    </source>
</evidence>
<dbReference type="AlphaFoldDB" id="A0AB37U9E4"/>
<sequence length="154" mass="18180">MPKLPECDRCLFCAHDYHVVCAIHPAGVEEDSCLDFRPDPELRRLPFRDFLGLRRSRSEPPSASRQQDDEPYSNPHNYLNDHEELWEPERASYYNGELVLQPQQLWTREEQLELLDWHPLFTGKCPQCDASFSKDYTARVHWDCPECGWKDDTV</sequence>
<dbReference type="EMBL" id="RSCK01000148">
    <property type="protein sequence ID" value="RUT00298.1"/>
    <property type="molecule type" value="Genomic_DNA"/>
</dbReference>
<gene>
    <name evidence="2" type="ORF">DSM107010_68160</name>
</gene>
<protein>
    <recommendedName>
        <fullName evidence="4">C2H2-type domain-containing protein</fullName>
    </recommendedName>
</protein>
<evidence type="ECO:0008006" key="4">
    <source>
        <dbReference type="Google" id="ProtNLM"/>
    </source>
</evidence>
<evidence type="ECO:0000256" key="1">
    <source>
        <dbReference type="SAM" id="MobiDB-lite"/>
    </source>
</evidence>